<dbReference type="STRING" id="5217.A0A4Q1BMS2"/>
<dbReference type="InterPro" id="IPR009000">
    <property type="entry name" value="Transl_B-barrel_sf"/>
</dbReference>
<dbReference type="PANTHER" id="PTHR43462">
    <property type="entry name" value="ALANYL-TRNA EDITING PROTEIN"/>
    <property type="match status" value="1"/>
</dbReference>
<keyword evidence="1" id="KW-0479">Metal-binding</keyword>
<dbReference type="EMBL" id="SDIL01000036">
    <property type="protein sequence ID" value="RXK39145.1"/>
    <property type="molecule type" value="Genomic_DNA"/>
</dbReference>
<dbReference type="SUPFAM" id="SSF50447">
    <property type="entry name" value="Translation proteins"/>
    <property type="match status" value="1"/>
</dbReference>
<dbReference type="OrthoDB" id="288942at2759"/>
<keyword evidence="2" id="KW-0862">Zinc</keyword>
<dbReference type="GO" id="GO:0046872">
    <property type="term" value="F:metal ion binding"/>
    <property type="evidence" value="ECO:0007669"/>
    <property type="project" value="UniProtKB-KW"/>
</dbReference>
<feature type="region of interest" description="Disordered" evidence="3">
    <location>
        <begin position="59"/>
        <end position="82"/>
    </location>
</feature>
<dbReference type="PANTHER" id="PTHR43462:SF1">
    <property type="entry name" value="ALANYL-TRNA EDITING PROTEIN AARSD1"/>
    <property type="match status" value="1"/>
</dbReference>
<dbReference type="Proteomes" id="UP000289152">
    <property type="component" value="Unassembled WGS sequence"/>
</dbReference>
<dbReference type="AlphaFoldDB" id="A0A4Q1BMS2"/>
<dbReference type="GO" id="GO:0000166">
    <property type="term" value="F:nucleotide binding"/>
    <property type="evidence" value="ECO:0007669"/>
    <property type="project" value="InterPro"/>
</dbReference>
<dbReference type="Gene3D" id="3.30.980.10">
    <property type="entry name" value="Threonyl-trna Synthetase, Chain A, domain 2"/>
    <property type="match status" value="1"/>
</dbReference>
<gene>
    <name evidence="4" type="ORF">M231_03650</name>
</gene>
<evidence type="ECO:0000313" key="4">
    <source>
        <dbReference type="EMBL" id="RXK39145.1"/>
    </source>
</evidence>
<dbReference type="InterPro" id="IPR051335">
    <property type="entry name" value="Alanyl-tRNA_Editing_Enzymes"/>
</dbReference>
<dbReference type="VEuPathDB" id="FungiDB:TREMEDRAFT_26825"/>
<reference evidence="4 5" key="1">
    <citation type="submission" date="2016-06" db="EMBL/GenBank/DDBJ databases">
        <title>Evolution of pathogenesis and genome organization in the Tremellales.</title>
        <authorList>
            <person name="Cuomo C."/>
            <person name="Litvintseva A."/>
            <person name="Heitman J."/>
            <person name="Chen Y."/>
            <person name="Sun S."/>
            <person name="Springer D."/>
            <person name="Dromer F."/>
            <person name="Young S."/>
            <person name="Zeng Q."/>
            <person name="Chapman S."/>
            <person name="Gujja S."/>
            <person name="Saif S."/>
            <person name="Birren B."/>
        </authorList>
    </citation>
    <scope>NUCLEOTIDE SEQUENCE [LARGE SCALE GENOMIC DNA]</scope>
    <source>
        <strain evidence="4 5">ATCC 28783</strain>
    </source>
</reference>
<keyword evidence="5" id="KW-1185">Reference proteome</keyword>
<sequence>MTYEILQDLPSTSTPGDYLRLHFDPSSLPKKRIVGFLACQRDPLLRTLRTKVISSQLAKVTAAPPQKGRGKKKGGASIEETQEKTITSGTLWEVQTEDTVIFPEGGGQPCDLGTLYIPSSQQTLRIEACLRVGLDAVHLVRVPPDEIPLDNLEGLEVDLEVDWVRRQDQMAIHTAQHLLSAVLDTMELPTLSWGMPAHPSIDTPYVELPRALTWAEVAEVEQKCNALIREDRKVWIDVYAQHEGGGQVGREFRDIPKDYQGGVIRHCNIEGTDRNACCGTQCPSLKHCEMIHLIPPSTPSTSSIPALTPTRLFFTAGPRARRYLSDASRTLSLASQAISVNRTDLVARVEKIDELRREGQTQLTAVRSELQTLVGEQAASQGKIAWVKRGQQATHHFDFLSGVTGTYLEKVPDGVIVATSALQGGMTGLVVVQSRGELAKEVFDKLKKALEGEEKGRVKGGGAKGRFMAKVEGKWGKKGDEVVQRVIDELREAQEAAS</sequence>
<dbReference type="InterPro" id="IPR018163">
    <property type="entry name" value="Thr/Ala-tRNA-synth_IIc_edit"/>
</dbReference>
<proteinExistence type="predicted"/>
<evidence type="ECO:0000256" key="2">
    <source>
        <dbReference type="ARBA" id="ARBA00022833"/>
    </source>
</evidence>
<accession>A0A4Q1BMS2</accession>
<protein>
    <recommendedName>
        <fullName evidence="6">Cytoplasmic protein</fullName>
    </recommendedName>
</protein>
<dbReference type="GO" id="GO:0002196">
    <property type="term" value="F:Ser-tRNA(Ala) deacylase activity"/>
    <property type="evidence" value="ECO:0007669"/>
    <property type="project" value="TreeGrafter"/>
</dbReference>
<comment type="caution">
    <text evidence="4">The sequence shown here is derived from an EMBL/GenBank/DDBJ whole genome shotgun (WGS) entry which is preliminary data.</text>
</comment>
<dbReference type="SUPFAM" id="SSF55186">
    <property type="entry name" value="ThrRS/AlaRS common domain"/>
    <property type="match status" value="1"/>
</dbReference>
<evidence type="ECO:0000313" key="5">
    <source>
        <dbReference type="Proteomes" id="UP000289152"/>
    </source>
</evidence>
<evidence type="ECO:0008006" key="6">
    <source>
        <dbReference type="Google" id="ProtNLM"/>
    </source>
</evidence>
<dbReference type="InParanoid" id="A0A4Q1BMS2"/>
<organism evidence="4 5">
    <name type="scientific">Tremella mesenterica</name>
    <name type="common">Jelly fungus</name>
    <dbReference type="NCBI Taxonomy" id="5217"/>
    <lineage>
        <taxon>Eukaryota</taxon>
        <taxon>Fungi</taxon>
        <taxon>Dikarya</taxon>
        <taxon>Basidiomycota</taxon>
        <taxon>Agaricomycotina</taxon>
        <taxon>Tremellomycetes</taxon>
        <taxon>Tremellales</taxon>
        <taxon>Tremellaceae</taxon>
        <taxon>Tremella</taxon>
    </lineage>
</organism>
<evidence type="ECO:0000256" key="1">
    <source>
        <dbReference type="ARBA" id="ARBA00022723"/>
    </source>
</evidence>
<name>A0A4Q1BMS2_TREME</name>
<evidence type="ECO:0000256" key="3">
    <source>
        <dbReference type="SAM" id="MobiDB-lite"/>
    </source>
</evidence>